<feature type="transmembrane region" description="Helical" evidence="1">
    <location>
        <begin position="102"/>
        <end position="123"/>
    </location>
</feature>
<dbReference type="OrthoDB" id="1443714at2"/>
<comment type="caution">
    <text evidence="3">The sequence shown here is derived from an EMBL/GenBank/DDBJ whole genome shotgun (WGS) entry which is preliminary data.</text>
</comment>
<reference evidence="3 4" key="1">
    <citation type="submission" date="2018-06" db="EMBL/GenBank/DDBJ databases">
        <title>Genomic Encyclopedia of Archaeal and Bacterial Type Strains, Phase II (KMG-II): from individual species to whole genera.</title>
        <authorList>
            <person name="Goeker M."/>
        </authorList>
    </citation>
    <scope>NUCLEOTIDE SEQUENCE [LARGE SCALE GENOMIC DNA]</scope>
    <source>
        <strain evidence="3 4">DSM 14825</strain>
    </source>
</reference>
<dbReference type="GO" id="GO:0080120">
    <property type="term" value="P:CAAX-box protein maturation"/>
    <property type="evidence" value="ECO:0007669"/>
    <property type="project" value="UniProtKB-ARBA"/>
</dbReference>
<organism evidence="3 4">
    <name type="scientific">Pedobacter cryoconitis</name>
    <dbReference type="NCBI Taxonomy" id="188932"/>
    <lineage>
        <taxon>Bacteria</taxon>
        <taxon>Pseudomonadati</taxon>
        <taxon>Bacteroidota</taxon>
        <taxon>Sphingobacteriia</taxon>
        <taxon>Sphingobacteriales</taxon>
        <taxon>Sphingobacteriaceae</taxon>
        <taxon>Pedobacter</taxon>
    </lineage>
</organism>
<dbReference type="Pfam" id="PF02517">
    <property type="entry name" value="Rce1-like"/>
    <property type="match status" value="1"/>
</dbReference>
<keyword evidence="1" id="KW-1133">Transmembrane helix</keyword>
<keyword evidence="3" id="KW-0645">Protease</keyword>
<evidence type="ECO:0000313" key="4">
    <source>
        <dbReference type="Proteomes" id="UP000249754"/>
    </source>
</evidence>
<evidence type="ECO:0000259" key="2">
    <source>
        <dbReference type="Pfam" id="PF02517"/>
    </source>
</evidence>
<feature type="transmembrane region" description="Helical" evidence="1">
    <location>
        <begin position="74"/>
        <end position="95"/>
    </location>
</feature>
<feature type="transmembrane region" description="Helical" evidence="1">
    <location>
        <begin position="129"/>
        <end position="149"/>
    </location>
</feature>
<keyword evidence="3" id="KW-0378">Hydrolase</keyword>
<dbReference type="EMBL" id="QLLR01000030">
    <property type="protein sequence ID" value="RAJ24631.1"/>
    <property type="molecule type" value="Genomic_DNA"/>
</dbReference>
<feature type="transmembrane region" description="Helical" evidence="1">
    <location>
        <begin position="193"/>
        <end position="211"/>
    </location>
</feature>
<accession>A0A327S6V7</accession>
<keyword evidence="1" id="KW-0812">Transmembrane</keyword>
<keyword evidence="1" id="KW-0472">Membrane</keyword>
<feature type="domain" description="CAAX prenyl protease 2/Lysostaphin resistance protein A-like" evidence="2">
    <location>
        <begin position="160"/>
        <end position="230"/>
    </location>
</feature>
<name>A0A327S6V7_9SPHI</name>
<protein>
    <submittedName>
        <fullName evidence="3">CAAX prenyl protease-like protein</fullName>
    </submittedName>
</protein>
<dbReference type="InterPro" id="IPR003675">
    <property type="entry name" value="Rce1/LyrA-like_dom"/>
</dbReference>
<evidence type="ECO:0000256" key="1">
    <source>
        <dbReference type="SAM" id="Phobius"/>
    </source>
</evidence>
<dbReference type="AlphaFoldDB" id="A0A327S6V7"/>
<dbReference type="GO" id="GO:0004175">
    <property type="term" value="F:endopeptidase activity"/>
    <property type="evidence" value="ECO:0007669"/>
    <property type="project" value="UniProtKB-ARBA"/>
</dbReference>
<feature type="transmembrane region" description="Helical" evidence="1">
    <location>
        <begin position="32"/>
        <end position="54"/>
    </location>
</feature>
<gene>
    <name evidence="3" type="ORF">LY11_04352</name>
</gene>
<dbReference type="Proteomes" id="UP000249754">
    <property type="component" value="Unassembled WGS sequence"/>
</dbReference>
<dbReference type="GO" id="GO:0006508">
    <property type="term" value="P:proteolysis"/>
    <property type="evidence" value="ECO:0007669"/>
    <property type="project" value="UniProtKB-KW"/>
</dbReference>
<proteinExistence type="predicted"/>
<evidence type="ECO:0000313" key="3">
    <source>
        <dbReference type="EMBL" id="RAJ24631.1"/>
    </source>
</evidence>
<sequence length="238" mass="26869">MQTVKYFIFFYLYPSKLIFQADTVLNKVVGSLVLLIFNWLALIVFGVFISTLFIEAGVMTAPVMEAKIFPNPGMALLLAGLFAPLIEELMFRIWLVYSRTNLSIAIGTILAALSYKLYFYSGLADGSQYIKVGVLTILIGVVMGCFSFIGLKKIDLNLMRVFKSNSRKLTIISSFIFGYLHLTNYKITPNLLLFSPIVLANYIIGGLILSFIRVRYGLIYAVLFHAVYNSIFILIKFR</sequence>
<feature type="transmembrane region" description="Helical" evidence="1">
    <location>
        <begin position="218"/>
        <end position="237"/>
    </location>
</feature>